<name>A0AAP8LSQ1_GARVA</name>
<proteinExistence type="predicted"/>
<organism evidence="2 3">
    <name type="scientific">Gardnerella vaginalis</name>
    <dbReference type="NCBI Taxonomy" id="2702"/>
    <lineage>
        <taxon>Bacteria</taxon>
        <taxon>Bacillati</taxon>
        <taxon>Actinomycetota</taxon>
        <taxon>Actinomycetes</taxon>
        <taxon>Bifidobacteriales</taxon>
        <taxon>Bifidobacteriaceae</taxon>
        <taxon>Gardnerella</taxon>
    </lineage>
</organism>
<feature type="transmembrane region" description="Helical" evidence="1">
    <location>
        <begin position="117"/>
        <end position="133"/>
    </location>
</feature>
<evidence type="ECO:0000313" key="3">
    <source>
        <dbReference type="Proteomes" id="UP000234905"/>
    </source>
</evidence>
<accession>A0AAP8LSQ1</accession>
<feature type="transmembrane region" description="Helical" evidence="1">
    <location>
        <begin position="177"/>
        <end position="202"/>
    </location>
</feature>
<dbReference type="EMBL" id="PKJN01000001">
    <property type="protein sequence ID" value="PKZ60290.1"/>
    <property type="molecule type" value="Genomic_DNA"/>
</dbReference>
<sequence length="211" mass="23024">MLCNFCGKENDANSQVCANCGNRLGNPNVQQTVQNTQQPANDTLNSVKDGFKNFNETIDSVIEDSDPELLHKYSLIAYMAASVVAIIAPFLPLITVNCFGLSKSFNFVNNNNTPGDGIFYIIIAIVALVFAFMNKSKIMMIVGGVAAVFMIFEFFHINGKISSLKSQFGGFSMLGSVSYGIGFYLFILSALALLGSSVLYYLCERVLKAEK</sequence>
<evidence type="ECO:0000256" key="1">
    <source>
        <dbReference type="SAM" id="Phobius"/>
    </source>
</evidence>
<comment type="caution">
    <text evidence="2">The sequence shown here is derived from an EMBL/GenBank/DDBJ whole genome shotgun (WGS) entry which is preliminary data.</text>
</comment>
<evidence type="ECO:0000313" key="2">
    <source>
        <dbReference type="EMBL" id="PKZ60290.1"/>
    </source>
</evidence>
<gene>
    <name evidence="2" type="ORF">CYJ61_02595</name>
</gene>
<keyword evidence="1" id="KW-0812">Transmembrane</keyword>
<feature type="transmembrane region" description="Helical" evidence="1">
    <location>
        <begin position="138"/>
        <end position="157"/>
    </location>
</feature>
<protein>
    <submittedName>
        <fullName evidence="2">Zinc ribbon domain-containing protein</fullName>
    </submittedName>
</protein>
<keyword evidence="1" id="KW-0472">Membrane</keyword>
<dbReference type="Proteomes" id="UP000234905">
    <property type="component" value="Unassembled WGS sequence"/>
</dbReference>
<feature type="transmembrane region" description="Helical" evidence="1">
    <location>
        <begin position="75"/>
        <end position="97"/>
    </location>
</feature>
<keyword evidence="1" id="KW-1133">Transmembrane helix</keyword>
<reference evidence="2 3" key="1">
    <citation type="submission" date="2017-12" db="EMBL/GenBank/DDBJ databases">
        <title>Phylogenetic diversity of female urinary microbiome.</title>
        <authorList>
            <person name="Thomas-White K."/>
            <person name="Wolfe A.J."/>
        </authorList>
    </citation>
    <scope>NUCLEOTIDE SEQUENCE [LARGE SCALE GENOMIC DNA]</scope>
    <source>
        <strain evidence="2 3">UMB0682</strain>
    </source>
</reference>
<dbReference type="AlphaFoldDB" id="A0AAP8LSQ1"/>